<evidence type="ECO:0000313" key="3">
    <source>
        <dbReference type="Proteomes" id="UP001194468"/>
    </source>
</evidence>
<reference evidence="2" key="2">
    <citation type="journal article" date="2020" name="Nat. Commun.">
        <title>Large-scale genome sequencing of mycorrhizal fungi provides insights into the early evolution of symbiotic traits.</title>
        <authorList>
            <person name="Miyauchi S."/>
            <person name="Kiss E."/>
            <person name="Kuo A."/>
            <person name="Drula E."/>
            <person name="Kohler A."/>
            <person name="Sanchez-Garcia M."/>
            <person name="Morin E."/>
            <person name="Andreopoulos B."/>
            <person name="Barry K.W."/>
            <person name="Bonito G."/>
            <person name="Buee M."/>
            <person name="Carver A."/>
            <person name="Chen C."/>
            <person name="Cichocki N."/>
            <person name="Clum A."/>
            <person name="Culley D."/>
            <person name="Crous P.W."/>
            <person name="Fauchery L."/>
            <person name="Girlanda M."/>
            <person name="Hayes R.D."/>
            <person name="Keri Z."/>
            <person name="LaButti K."/>
            <person name="Lipzen A."/>
            <person name="Lombard V."/>
            <person name="Magnuson J."/>
            <person name="Maillard F."/>
            <person name="Murat C."/>
            <person name="Nolan M."/>
            <person name="Ohm R.A."/>
            <person name="Pangilinan J."/>
            <person name="Pereira M.F."/>
            <person name="Perotto S."/>
            <person name="Peter M."/>
            <person name="Pfister S."/>
            <person name="Riley R."/>
            <person name="Sitrit Y."/>
            <person name="Stielow J.B."/>
            <person name="Szollosi G."/>
            <person name="Zifcakova L."/>
            <person name="Stursova M."/>
            <person name="Spatafora J.W."/>
            <person name="Tedersoo L."/>
            <person name="Vaario L.M."/>
            <person name="Yamada A."/>
            <person name="Yan M."/>
            <person name="Wang P."/>
            <person name="Xu J."/>
            <person name="Bruns T."/>
            <person name="Baldrian P."/>
            <person name="Vilgalys R."/>
            <person name="Dunand C."/>
            <person name="Henrissat B."/>
            <person name="Grigoriev I.V."/>
            <person name="Hibbett D."/>
            <person name="Nagy L.G."/>
            <person name="Martin F.M."/>
        </authorList>
    </citation>
    <scope>NUCLEOTIDE SEQUENCE</scope>
    <source>
        <strain evidence="2">BED1</strain>
    </source>
</reference>
<accession>A0AAD4BZR9</accession>
<feature type="chain" id="PRO_5041933254" evidence="1">
    <location>
        <begin position="17"/>
        <end position="167"/>
    </location>
</feature>
<evidence type="ECO:0000313" key="2">
    <source>
        <dbReference type="EMBL" id="KAF8443857.1"/>
    </source>
</evidence>
<reference evidence="2" key="1">
    <citation type="submission" date="2019-10" db="EMBL/GenBank/DDBJ databases">
        <authorList>
            <consortium name="DOE Joint Genome Institute"/>
            <person name="Kuo A."/>
            <person name="Miyauchi S."/>
            <person name="Kiss E."/>
            <person name="Drula E."/>
            <person name="Kohler A."/>
            <person name="Sanchez-Garcia M."/>
            <person name="Andreopoulos B."/>
            <person name="Barry K.W."/>
            <person name="Bonito G."/>
            <person name="Buee M."/>
            <person name="Carver A."/>
            <person name="Chen C."/>
            <person name="Cichocki N."/>
            <person name="Clum A."/>
            <person name="Culley D."/>
            <person name="Crous P.W."/>
            <person name="Fauchery L."/>
            <person name="Girlanda M."/>
            <person name="Hayes R."/>
            <person name="Keri Z."/>
            <person name="LaButti K."/>
            <person name="Lipzen A."/>
            <person name="Lombard V."/>
            <person name="Magnuson J."/>
            <person name="Maillard F."/>
            <person name="Morin E."/>
            <person name="Murat C."/>
            <person name="Nolan M."/>
            <person name="Ohm R."/>
            <person name="Pangilinan J."/>
            <person name="Pereira M."/>
            <person name="Perotto S."/>
            <person name="Peter M."/>
            <person name="Riley R."/>
            <person name="Sitrit Y."/>
            <person name="Stielow B."/>
            <person name="Szollosi G."/>
            <person name="Zifcakova L."/>
            <person name="Stursova M."/>
            <person name="Spatafora J.W."/>
            <person name="Tedersoo L."/>
            <person name="Vaario L.-M."/>
            <person name="Yamada A."/>
            <person name="Yan M."/>
            <person name="Wang P."/>
            <person name="Xu J."/>
            <person name="Bruns T."/>
            <person name="Baldrian P."/>
            <person name="Vilgalys R."/>
            <person name="Henrissat B."/>
            <person name="Grigoriev I.V."/>
            <person name="Hibbett D."/>
            <person name="Nagy L.G."/>
            <person name="Martin F.M."/>
        </authorList>
    </citation>
    <scope>NUCLEOTIDE SEQUENCE</scope>
    <source>
        <strain evidence="2">BED1</strain>
    </source>
</reference>
<dbReference type="AlphaFoldDB" id="A0AAD4BZR9"/>
<feature type="signal peptide" evidence="1">
    <location>
        <begin position="1"/>
        <end position="16"/>
    </location>
</feature>
<name>A0AAD4BZR9_BOLED</name>
<comment type="caution">
    <text evidence="2">The sequence shown here is derived from an EMBL/GenBank/DDBJ whole genome shotgun (WGS) entry which is preliminary data.</text>
</comment>
<proteinExistence type="predicted"/>
<protein>
    <submittedName>
        <fullName evidence="2">Uncharacterized protein</fullName>
    </submittedName>
</protein>
<gene>
    <name evidence="2" type="ORF">L210DRAFT_3098018</name>
</gene>
<keyword evidence="3" id="KW-1185">Reference proteome</keyword>
<organism evidence="2 3">
    <name type="scientific">Boletus edulis BED1</name>
    <dbReference type="NCBI Taxonomy" id="1328754"/>
    <lineage>
        <taxon>Eukaryota</taxon>
        <taxon>Fungi</taxon>
        <taxon>Dikarya</taxon>
        <taxon>Basidiomycota</taxon>
        <taxon>Agaricomycotina</taxon>
        <taxon>Agaricomycetes</taxon>
        <taxon>Agaricomycetidae</taxon>
        <taxon>Boletales</taxon>
        <taxon>Boletineae</taxon>
        <taxon>Boletaceae</taxon>
        <taxon>Boletoideae</taxon>
        <taxon>Boletus</taxon>
    </lineage>
</organism>
<dbReference type="EMBL" id="WHUW01000007">
    <property type="protein sequence ID" value="KAF8443857.1"/>
    <property type="molecule type" value="Genomic_DNA"/>
</dbReference>
<keyword evidence="1" id="KW-0732">Signal</keyword>
<evidence type="ECO:0000256" key="1">
    <source>
        <dbReference type="SAM" id="SignalP"/>
    </source>
</evidence>
<dbReference type="Proteomes" id="UP001194468">
    <property type="component" value="Unassembled WGS sequence"/>
</dbReference>
<sequence>MITSLVFAVVWKLFRTVVVVLKSALRGSANAALDAVFLAIDEAVDKFHHLRRSLEASGGQQVTSKEDLRSQMSILEGNLRDIQLVIDTRADILGGVTAITVDMDSLSSEVTSLNDIFNMMTAESVELLAAIRSDAPMEDLRAKIVALRKGYSPIGKALAVYARAQKT</sequence>